<feature type="domain" description="Stage II sporulation protein E N-terminal" evidence="1">
    <location>
        <begin position="26"/>
        <end position="155"/>
    </location>
</feature>
<name>C0B9U3_9FIRM</name>
<sequence>MEVKYREEQVITSPYVTQADKMAVSLRHLADRFLKMEPKKQCFTPEEMTEMYDRITEKVCRGCSRKSECLERKKAEHWQLFYDLLCTIEGYGAELNKEMKQHLQRECIQAPRFLRESLETFQEAKRILVWNNKMVQSREGCAAQLDSFADMLCHVTRDLDASIFTDPPLAKKGCAAFQKGRDPDAEFRFFCG</sequence>
<dbReference type="Proteomes" id="UP000003793">
    <property type="component" value="Unassembled WGS sequence"/>
</dbReference>
<proteinExistence type="predicted"/>
<dbReference type="InterPro" id="IPR045768">
    <property type="entry name" value="SpoIIE_N"/>
</dbReference>
<comment type="caution">
    <text evidence="2">The sequence shown here is derived from an EMBL/GenBank/DDBJ whole genome shotgun (WGS) entry which is preliminary data.</text>
</comment>
<evidence type="ECO:0000259" key="1">
    <source>
        <dbReference type="Pfam" id="PF19732"/>
    </source>
</evidence>
<evidence type="ECO:0000313" key="2">
    <source>
        <dbReference type="EMBL" id="EEG90045.1"/>
    </source>
</evidence>
<dbReference type="Pfam" id="PF19732">
    <property type="entry name" value="SpoIIE_N"/>
    <property type="match status" value="1"/>
</dbReference>
<accession>C0B9U3</accession>
<reference evidence="2 3" key="2">
    <citation type="submission" date="2009-03" db="EMBL/GenBank/DDBJ databases">
        <title>Draft genome sequence of Coprococcus comes (ATCC 27758).</title>
        <authorList>
            <person name="Sudarsanam P."/>
            <person name="Ley R."/>
            <person name="Guruge J."/>
            <person name="Turnbaugh P.J."/>
            <person name="Mahowald M."/>
            <person name="Liep D."/>
            <person name="Gordon J."/>
        </authorList>
    </citation>
    <scope>NUCLEOTIDE SEQUENCE [LARGE SCALE GENOMIC DNA]</scope>
    <source>
        <strain evidence="2 3">ATCC 27758</strain>
    </source>
</reference>
<dbReference type="EMBL" id="ABVR01000040">
    <property type="protein sequence ID" value="EEG90045.1"/>
    <property type="molecule type" value="Genomic_DNA"/>
</dbReference>
<dbReference type="AlphaFoldDB" id="C0B9U3"/>
<gene>
    <name evidence="2" type="ORF">COPCOM_01920</name>
</gene>
<evidence type="ECO:0000313" key="3">
    <source>
        <dbReference type="Proteomes" id="UP000003793"/>
    </source>
</evidence>
<protein>
    <recommendedName>
        <fullName evidence="1">Stage II sporulation protein E N-terminal domain-containing protein</fullName>
    </recommendedName>
</protein>
<dbReference type="HOGENOM" id="CLU_1413046_0_0_9"/>
<reference evidence="2 3" key="1">
    <citation type="submission" date="2009-02" db="EMBL/GenBank/DDBJ databases">
        <authorList>
            <person name="Fulton L."/>
            <person name="Clifton S."/>
            <person name="Fulton B."/>
            <person name="Xu J."/>
            <person name="Minx P."/>
            <person name="Pepin K.H."/>
            <person name="Johnson M."/>
            <person name="Bhonagiri V."/>
            <person name="Nash W.E."/>
            <person name="Mardis E.R."/>
            <person name="Wilson R.K."/>
        </authorList>
    </citation>
    <scope>NUCLEOTIDE SEQUENCE [LARGE SCALE GENOMIC DNA]</scope>
    <source>
        <strain evidence="2 3">ATCC 27758</strain>
    </source>
</reference>
<organism evidence="2 3">
    <name type="scientific">Coprococcus comes ATCC 27758</name>
    <dbReference type="NCBI Taxonomy" id="470146"/>
    <lineage>
        <taxon>Bacteria</taxon>
        <taxon>Bacillati</taxon>
        <taxon>Bacillota</taxon>
        <taxon>Clostridia</taxon>
        <taxon>Lachnospirales</taxon>
        <taxon>Lachnospiraceae</taxon>
        <taxon>Coprococcus</taxon>
    </lineage>
</organism>